<dbReference type="InterPro" id="IPR036237">
    <property type="entry name" value="Xyl_isomerase-like_sf"/>
</dbReference>
<reference evidence="3" key="2">
    <citation type="submission" date="2010-01" db="EMBL/GenBank/DDBJ databases">
        <title>The complete genome of Conexibacter woesei DSM 14684.</title>
        <authorList>
            <consortium name="US DOE Joint Genome Institute (JGI-PGF)"/>
            <person name="Lucas S."/>
            <person name="Copeland A."/>
            <person name="Lapidus A."/>
            <person name="Glavina del Rio T."/>
            <person name="Dalin E."/>
            <person name="Tice H."/>
            <person name="Bruce D."/>
            <person name="Goodwin L."/>
            <person name="Pitluck S."/>
            <person name="Kyrpides N."/>
            <person name="Mavromatis K."/>
            <person name="Ivanova N."/>
            <person name="Mikhailova N."/>
            <person name="Chertkov O."/>
            <person name="Brettin T."/>
            <person name="Detter J.C."/>
            <person name="Han C."/>
            <person name="Larimer F."/>
            <person name="Land M."/>
            <person name="Hauser L."/>
            <person name="Markowitz V."/>
            <person name="Cheng J.-F."/>
            <person name="Hugenholtz P."/>
            <person name="Woyke T."/>
            <person name="Wu D."/>
            <person name="Pukall R."/>
            <person name="Steenblock K."/>
            <person name="Schneider S."/>
            <person name="Klenk H.-P."/>
            <person name="Eisen J.A."/>
        </authorList>
    </citation>
    <scope>NUCLEOTIDE SEQUENCE [LARGE SCALE GENOMIC DNA]</scope>
    <source>
        <strain evidence="3">DSM 14684 / CIP 108061 / JCM 11494 / NBRC 100937 / ID131577</strain>
    </source>
</reference>
<dbReference type="RefSeq" id="WP_012936010.1">
    <property type="nucleotide sequence ID" value="NC_013739.1"/>
</dbReference>
<dbReference type="GO" id="GO:0016853">
    <property type="term" value="F:isomerase activity"/>
    <property type="evidence" value="ECO:0007669"/>
    <property type="project" value="UniProtKB-KW"/>
</dbReference>
<protein>
    <submittedName>
        <fullName evidence="2">Xylose isomerase domain protein TIM barrel</fullName>
    </submittedName>
</protein>
<evidence type="ECO:0000259" key="1">
    <source>
        <dbReference type="Pfam" id="PF01261"/>
    </source>
</evidence>
<dbReference type="PANTHER" id="PTHR12110:SF21">
    <property type="entry name" value="XYLOSE ISOMERASE-LIKE TIM BARREL DOMAIN-CONTAINING PROTEIN"/>
    <property type="match status" value="1"/>
</dbReference>
<dbReference type="Pfam" id="PF01261">
    <property type="entry name" value="AP_endonuc_2"/>
    <property type="match status" value="1"/>
</dbReference>
<dbReference type="Proteomes" id="UP000008229">
    <property type="component" value="Chromosome"/>
</dbReference>
<feature type="domain" description="Xylose isomerase-like TIM barrel" evidence="1">
    <location>
        <begin position="46"/>
        <end position="284"/>
    </location>
</feature>
<dbReference type="AlphaFoldDB" id="D3F8W4"/>
<dbReference type="STRING" id="469383.Cwoe_4546"/>
<evidence type="ECO:0000313" key="2">
    <source>
        <dbReference type="EMBL" id="ADB52959.1"/>
    </source>
</evidence>
<dbReference type="HOGENOM" id="CLU_050006_7_2_11"/>
<dbReference type="eggNOG" id="COG1082">
    <property type="taxonomic scope" value="Bacteria"/>
</dbReference>
<dbReference type="PANTHER" id="PTHR12110">
    <property type="entry name" value="HYDROXYPYRUVATE ISOMERASE"/>
    <property type="match status" value="1"/>
</dbReference>
<dbReference type="SUPFAM" id="SSF51658">
    <property type="entry name" value="Xylose isomerase-like"/>
    <property type="match status" value="1"/>
</dbReference>
<keyword evidence="2" id="KW-0413">Isomerase</keyword>
<reference evidence="2 3" key="1">
    <citation type="journal article" date="2010" name="Stand. Genomic Sci.">
        <title>Complete genome sequence of Conexibacter woesei type strain (ID131577).</title>
        <authorList>
            <person name="Pukall R."/>
            <person name="Lapidus A."/>
            <person name="Glavina Del Rio T."/>
            <person name="Copeland A."/>
            <person name="Tice H."/>
            <person name="Cheng J.-F."/>
            <person name="Lucas S."/>
            <person name="Chen F."/>
            <person name="Nolan M."/>
            <person name="Bruce D."/>
            <person name="Goodwin L."/>
            <person name="Pitluck S."/>
            <person name="Mavromatis K."/>
            <person name="Ivanova N."/>
            <person name="Ovchinnikova G."/>
            <person name="Pati A."/>
            <person name="Chen A."/>
            <person name="Palaniappan K."/>
            <person name="Land M."/>
            <person name="Hauser L."/>
            <person name="Chang Y.-J."/>
            <person name="Jeffries C.D."/>
            <person name="Chain P."/>
            <person name="Meincke L."/>
            <person name="Sims D."/>
            <person name="Brettin T."/>
            <person name="Detter J.C."/>
            <person name="Rohde M."/>
            <person name="Goeker M."/>
            <person name="Bristow J."/>
            <person name="Eisen J.A."/>
            <person name="Markowitz V."/>
            <person name="Kyrpides N.C."/>
            <person name="Klenk H.-P."/>
            <person name="Hugenholtz P."/>
        </authorList>
    </citation>
    <scope>NUCLEOTIDE SEQUENCE [LARGE SCALE GENOMIC DNA]</scope>
    <source>
        <strain evidence="3">DSM 14684 / CIP 108061 / JCM 11494 / NBRC 100937 / ID131577</strain>
    </source>
</reference>
<dbReference type="InterPro" id="IPR050312">
    <property type="entry name" value="IolE/XylAMocC-like"/>
</dbReference>
<dbReference type="Gene3D" id="3.20.20.150">
    <property type="entry name" value="Divalent-metal-dependent TIM barrel enzymes"/>
    <property type="match status" value="1"/>
</dbReference>
<sequence>MSDLTIHRSRTRTLQGIASAGGERPLDGRLGLDVPRETWPTAPELKRLEACGYGWVQLHAPPIEMLADPLCVQRHADCLRAVLAPTSLRVVLHAPDTLAVGTPLHDRAFAGLLDYAVAVGARIVVLHCGRFPLAEGVAADRVEDRLLAEEHALRRFAAHAERVGIRIALENLAPVYPQPQTRRELCHAPLFVRDLVRRIASPAVGMAFDLGHAHVTSQLEGIALVDVLAAALDETVLFHVHDNLGVRRGPGTPPGVLPLRLDLHMAPGRGTLPWRALAPLLLAHPAPLQLEVAPGHRPEPLRLATVSAELLTRS</sequence>
<gene>
    <name evidence="2" type="ordered locus">Cwoe_4546</name>
</gene>
<proteinExistence type="predicted"/>
<organism evidence="2 3">
    <name type="scientific">Conexibacter woesei (strain DSM 14684 / CCUG 47730 / CIP 108061 / JCM 11494 / NBRC 100937 / ID131577)</name>
    <dbReference type="NCBI Taxonomy" id="469383"/>
    <lineage>
        <taxon>Bacteria</taxon>
        <taxon>Bacillati</taxon>
        <taxon>Actinomycetota</taxon>
        <taxon>Thermoleophilia</taxon>
        <taxon>Solirubrobacterales</taxon>
        <taxon>Conexibacteraceae</taxon>
        <taxon>Conexibacter</taxon>
    </lineage>
</organism>
<dbReference type="KEGG" id="cwo:Cwoe_4546"/>
<name>D3F8W4_CONWI</name>
<keyword evidence="3" id="KW-1185">Reference proteome</keyword>
<evidence type="ECO:0000313" key="3">
    <source>
        <dbReference type="Proteomes" id="UP000008229"/>
    </source>
</evidence>
<dbReference type="EMBL" id="CP001854">
    <property type="protein sequence ID" value="ADB52959.1"/>
    <property type="molecule type" value="Genomic_DNA"/>
</dbReference>
<dbReference type="InterPro" id="IPR013022">
    <property type="entry name" value="Xyl_isomerase-like_TIM-brl"/>
</dbReference>
<dbReference type="OrthoDB" id="3280201at2"/>
<accession>D3F8W4</accession>